<dbReference type="RefSeq" id="WP_139013408.1">
    <property type="nucleotide sequence ID" value="NZ_VBSN01000049.1"/>
</dbReference>
<keyword evidence="1" id="KW-0862">Zinc</keyword>
<evidence type="ECO:0000313" key="4">
    <source>
        <dbReference type="Proteomes" id="UP000323994"/>
    </source>
</evidence>
<feature type="domain" description="SWIM-type" evidence="2">
    <location>
        <begin position="52"/>
        <end position="85"/>
    </location>
</feature>
<dbReference type="EMBL" id="VBSN01000049">
    <property type="protein sequence ID" value="KAA6438609.1"/>
    <property type="molecule type" value="Genomic_DNA"/>
</dbReference>
<sequence>MHYTRDQVLKMAPDDASAKAGQQLANNAKWAAKSVHDKALWGDCQGSGKTPYKTIVDLQNIAFKCSCPSRKFPCKHGLGLLLLYTQQPDVFTASEMPQHVCEWLSKREEKEVTKEIKEARPTDEAAQAKRAASRERKVDAGIEELRLWIKDVVRAGIRNVPQNSYQFNQHITARMVDAQAGGLANQLRQINNIHFFKEGWQRLLIKRLAGIYLITEAFRHVDGLSPEMARELQTLIGWTTPKEEVLQSIPVRDTWVVLSVTITEENNLSTERIWLYGLANSRFALLLNFYAGSQMPQHMLFPGLQLEADVVYFPGITFRALLKEQRALPAAGIPIESGCSLQSVFSGITSQLARNPFTERIPFLLSEVRVTFQDNTWLLFDQDKQGCALANPEEACWRMLAFTKGKPCSCFGIYENEQFRIHTLWSDDKTYFIK</sequence>
<dbReference type="OrthoDB" id="9816340at2"/>
<dbReference type="Proteomes" id="UP000323994">
    <property type="component" value="Unassembled WGS sequence"/>
</dbReference>
<proteinExistence type="predicted"/>
<name>A0A5M8QRA6_9BACT</name>
<dbReference type="GO" id="GO:0008270">
    <property type="term" value="F:zinc ion binding"/>
    <property type="evidence" value="ECO:0007669"/>
    <property type="project" value="UniProtKB-KW"/>
</dbReference>
<protein>
    <submittedName>
        <fullName evidence="3">SWIM zinc finger family protein</fullName>
    </submittedName>
</protein>
<organism evidence="3 4">
    <name type="scientific">Dyadobacter flavalbus</name>
    <dbReference type="NCBI Taxonomy" id="2579942"/>
    <lineage>
        <taxon>Bacteria</taxon>
        <taxon>Pseudomonadati</taxon>
        <taxon>Bacteroidota</taxon>
        <taxon>Cytophagia</taxon>
        <taxon>Cytophagales</taxon>
        <taxon>Spirosomataceae</taxon>
        <taxon>Dyadobacter</taxon>
    </lineage>
</organism>
<gene>
    <name evidence="3" type="ORF">FEM33_18260</name>
</gene>
<accession>A0A5M8QRA6</accession>
<keyword evidence="4" id="KW-1185">Reference proteome</keyword>
<keyword evidence="1" id="KW-0479">Metal-binding</keyword>
<dbReference type="PROSITE" id="PS50966">
    <property type="entry name" value="ZF_SWIM"/>
    <property type="match status" value="1"/>
</dbReference>
<dbReference type="Pfam" id="PF04434">
    <property type="entry name" value="SWIM"/>
    <property type="match status" value="1"/>
</dbReference>
<reference evidence="3 4" key="1">
    <citation type="submission" date="2019-05" db="EMBL/GenBank/DDBJ databases">
        <authorList>
            <person name="Qu J.-H."/>
        </authorList>
    </citation>
    <scope>NUCLEOTIDE SEQUENCE [LARGE SCALE GENOMIC DNA]</scope>
    <source>
        <strain evidence="3 4">NS28</strain>
    </source>
</reference>
<dbReference type="InterPro" id="IPR007527">
    <property type="entry name" value="Znf_SWIM"/>
</dbReference>
<evidence type="ECO:0000256" key="1">
    <source>
        <dbReference type="PROSITE-ProRule" id="PRU00325"/>
    </source>
</evidence>
<comment type="caution">
    <text evidence="3">The sequence shown here is derived from an EMBL/GenBank/DDBJ whole genome shotgun (WGS) entry which is preliminary data.</text>
</comment>
<evidence type="ECO:0000313" key="3">
    <source>
        <dbReference type="EMBL" id="KAA6438609.1"/>
    </source>
</evidence>
<keyword evidence="1" id="KW-0863">Zinc-finger</keyword>
<dbReference type="AlphaFoldDB" id="A0A5M8QRA6"/>
<evidence type="ECO:0000259" key="2">
    <source>
        <dbReference type="PROSITE" id="PS50966"/>
    </source>
</evidence>